<evidence type="ECO:0000313" key="2">
    <source>
        <dbReference type="Proteomes" id="UP000827872"/>
    </source>
</evidence>
<protein>
    <submittedName>
        <fullName evidence="1">Uncharacterized protein</fullName>
    </submittedName>
</protein>
<name>A0ACB8F6L4_9SAUR</name>
<dbReference type="Proteomes" id="UP000827872">
    <property type="component" value="Linkage Group LG05"/>
</dbReference>
<sequence>MDCYVVRKESLSLFLPWTTTDRMKTPSCRYTLLPSLLDETFPLETKEDAEQENPPCAATDAPALCTEDFHEPVLNEKSNIVHSEEIQKPECLC</sequence>
<proteinExistence type="predicted"/>
<accession>A0ACB8F6L4</accession>
<gene>
    <name evidence="1" type="ORF">K3G42_025996</name>
</gene>
<dbReference type="EMBL" id="CM037618">
    <property type="protein sequence ID" value="KAH8000529.1"/>
    <property type="molecule type" value="Genomic_DNA"/>
</dbReference>
<reference evidence="1" key="1">
    <citation type="submission" date="2021-08" db="EMBL/GenBank/DDBJ databases">
        <title>The first chromosome-level gecko genome reveals the dynamic sex chromosomes of Neotropical dwarf geckos (Sphaerodactylidae: Sphaerodactylus).</title>
        <authorList>
            <person name="Pinto B.J."/>
            <person name="Keating S.E."/>
            <person name="Gamble T."/>
        </authorList>
    </citation>
    <scope>NUCLEOTIDE SEQUENCE</scope>
    <source>
        <strain evidence="1">TG3544</strain>
    </source>
</reference>
<organism evidence="1 2">
    <name type="scientific">Sphaerodactylus townsendi</name>
    <dbReference type="NCBI Taxonomy" id="933632"/>
    <lineage>
        <taxon>Eukaryota</taxon>
        <taxon>Metazoa</taxon>
        <taxon>Chordata</taxon>
        <taxon>Craniata</taxon>
        <taxon>Vertebrata</taxon>
        <taxon>Euteleostomi</taxon>
        <taxon>Lepidosauria</taxon>
        <taxon>Squamata</taxon>
        <taxon>Bifurcata</taxon>
        <taxon>Gekkota</taxon>
        <taxon>Sphaerodactylidae</taxon>
        <taxon>Sphaerodactylus</taxon>
    </lineage>
</organism>
<comment type="caution">
    <text evidence="1">The sequence shown here is derived from an EMBL/GenBank/DDBJ whole genome shotgun (WGS) entry which is preliminary data.</text>
</comment>
<evidence type="ECO:0000313" key="1">
    <source>
        <dbReference type="EMBL" id="KAH8000529.1"/>
    </source>
</evidence>
<keyword evidence="2" id="KW-1185">Reference proteome</keyword>